<dbReference type="InParanoid" id="A0A7N2R1P9"/>
<organism evidence="9 10">
    <name type="scientific">Quercus lobata</name>
    <name type="common">Valley oak</name>
    <dbReference type="NCBI Taxonomy" id="97700"/>
    <lineage>
        <taxon>Eukaryota</taxon>
        <taxon>Viridiplantae</taxon>
        <taxon>Streptophyta</taxon>
        <taxon>Embryophyta</taxon>
        <taxon>Tracheophyta</taxon>
        <taxon>Spermatophyta</taxon>
        <taxon>Magnoliopsida</taxon>
        <taxon>eudicotyledons</taxon>
        <taxon>Gunneridae</taxon>
        <taxon>Pentapetalae</taxon>
        <taxon>rosids</taxon>
        <taxon>fabids</taxon>
        <taxon>Fagales</taxon>
        <taxon>Fagaceae</taxon>
        <taxon>Quercus</taxon>
    </lineage>
</organism>
<feature type="compositionally biased region" description="Acidic residues" evidence="7">
    <location>
        <begin position="352"/>
        <end position="363"/>
    </location>
</feature>
<dbReference type="Proteomes" id="UP000594261">
    <property type="component" value="Chromosome 3"/>
</dbReference>
<evidence type="ECO:0000256" key="4">
    <source>
        <dbReference type="ARBA" id="ARBA00023054"/>
    </source>
</evidence>
<evidence type="ECO:0000256" key="6">
    <source>
        <dbReference type="ARBA" id="ARBA00023121"/>
    </source>
</evidence>
<gene>
    <name evidence="9" type="primary">LOC115982370</name>
</gene>
<dbReference type="InterPro" id="IPR000648">
    <property type="entry name" value="Oxysterol-bd"/>
</dbReference>
<dbReference type="OrthoDB" id="1854502at2759"/>
<reference evidence="9" key="2">
    <citation type="submission" date="2021-01" db="UniProtKB">
        <authorList>
            <consortium name="EnsemblPlants"/>
        </authorList>
    </citation>
    <scope>IDENTIFICATION</scope>
</reference>
<sequence length="816" mass="91636">MNPLCCIAPVSIEKDRAAPLAAKSGGQYQLGLDSSAKTVKPCPSAQVSSAGTESDRVSASAASAAAASANHDGEDAIADSVLYSAGGSSNGGCCGGSVAGILYKWVNYGKGWRGRWFVLEDGVLSYYKIHGPDKILMSPAREKGVRVIGEDSIRYMRKANWSSSSSNRFGSSAKECKPFGVVHLKVSSIRASKSDDKRLSIFTGTKTLHLRCVSREDRSAWIESLLAAKELFPRVMSSNDFAPAEDVVVSTEKLRVRLLQEGISEAAIKDCESVMLLEVSELQNKLKTLHYKHVMLLETLRRLETEKIELETTVVDETKERESYCGQGNRRFSDFYSVMSEGSASDSCADNESQDGADVETDEDDGTYFDTNDFLSSDFLRSASYRSRDSLGNGIYDRDSFLSDRLHGFEKEIRAVEYPYVKRRDNLPEPKEKEKPVGLWSIIKDNIGKDLSGVCLPVYFNEPLSSLQKCFEDLEYSYLVDRALEWGKQGNDLMRILNIAAFAVSGYSSTQGRQCKPFNPLLGETYEADYPDKGVRFFSEKVSHHPMIVACHCEGRGWKFWADSNLKGKFWGRSIQLDPVGVLTLQFEDGETFQWSKVTTSIYNIILGKIYCDHYGTMRIKGSGNYSCKLKFKEQSIIDRNPHQVHGFVQDNSTGEKVAMLVGKWDEAMYYVLGDPTTKPKGYDPMTEAVLLWERDKYVTKTRYNLSPFAITLNELTPGLSEKLPPTDSRLRPDQRHLENGEYELGNAEKLRLEQLQRQARKLQERGWQPRWFQKDEDGCYRYMGGYWEAREKKSWNGISDIFGQSSDLPSCSAEA</sequence>
<dbReference type="EMBL" id="LRBV02000003">
    <property type="status" value="NOT_ANNOTATED_CDS"/>
    <property type="molecule type" value="Genomic_DNA"/>
</dbReference>
<protein>
    <recommendedName>
        <fullName evidence="8">PH domain-containing protein</fullName>
    </recommendedName>
</protein>
<name>A0A7N2R1P9_QUELO</name>
<dbReference type="EnsemblPlants" id="QL03p056124:mrna">
    <property type="protein sequence ID" value="QL03p056124:mrna"/>
    <property type="gene ID" value="QL03p056124"/>
</dbReference>
<dbReference type="SMART" id="SM00233">
    <property type="entry name" value="PH"/>
    <property type="match status" value="1"/>
</dbReference>
<dbReference type="CDD" id="cd13294">
    <property type="entry name" value="PH_ORP_plant"/>
    <property type="match status" value="1"/>
</dbReference>
<dbReference type="SUPFAM" id="SSF50729">
    <property type="entry name" value="PH domain-like"/>
    <property type="match status" value="1"/>
</dbReference>
<dbReference type="FunFam" id="3.30.70.3490:FF:000013">
    <property type="entry name" value="Oxysterol-binding protein-related protein 2A"/>
    <property type="match status" value="1"/>
</dbReference>
<keyword evidence="10" id="KW-1185">Reference proteome</keyword>
<keyword evidence="6" id="KW-0446">Lipid-binding</keyword>
<evidence type="ECO:0000256" key="2">
    <source>
        <dbReference type="ARBA" id="ARBA00008842"/>
    </source>
</evidence>
<dbReference type="FunCoup" id="A0A7N2R1P9">
    <property type="interactions" value="2949"/>
</dbReference>
<dbReference type="PROSITE" id="PS50003">
    <property type="entry name" value="PH_DOMAIN"/>
    <property type="match status" value="1"/>
</dbReference>
<evidence type="ECO:0000313" key="9">
    <source>
        <dbReference type="EnsemblPlants" id="QL03p056124:mrna"/>
    </source>
</evidence>
<keyword evidence="3" id="KW-0813">Transport</keyword>
<dbReference type="Gene3D" id="3.30.70.3490">
    <property type="match status" value="1"/>
</dbReference>
<feature type="region of interest" description="Disordered" evidence="7">
    <location>
        <begin position="343"/>
        <end position="363"/>
    </location>
</feature>
<dbReference type="OMA" id="EAHGYAN"/>
<dbReference type="Gramene" id="QL03p056124:mrna">
    <property type="protein sequence ID" value="QL03p056124:mrna"/>
    <property type="gene ID" value="QL03p056124"/>
</dbReference>
<evidence type="ECO:0000259" key="8">
    <source>
        <dbReference type="PROSITE" id="PS50003"/>
    </source>
</evidence>
<evidence type="ECO:0000256" key="5">
    <source>
        <dbReference type="ARBA" id="ARBA00023055"/>
    </source>
</evidence>
<dbReference type="PANTHER" id="PTHR10972:SF67">
    <property type="entry name" value="OXYSTEROL-BINDING PROTEIN-RELATED PROTEIN 1D"/>
    <property type="match status" value="1"/>
</dbReference>
<dbReference type="FunFam" id="2.40.160.120:FF:000006">
    <property type="entry name" value="oxysterol-binding protein-related protein 1D isoform X1"/>
    <property type="match status" value="1"/>
</dbReference>
<evidence type="ECO:0000256" key="7">
    <source>
        <dbReference type="SAM" id="MobiDB-lite"/>
    </source>
</evidence>
<dbReference type="GO" id="GO:0006869">
    <property type="term" value="P:lipid transport"/>
    <property type="evidence" value="ECO:0007669"/>
    <property type="project" value="UniProtKB-KW"/>
</dbReference>
<dbReference type="SUPFAM" id="SSF144000">
    <property type="entry name" value="Oxysterol-binding protein-like"/>
    <property type="match status" value="1"/>
</dbReference>
<dbReference type="InterPro" id="IPR011993">
    <property type="entry name" value="PH-like_dom_sf"/>
</dbReference>
<dbReference type="GO" id="GO:0016020">
    <property type="term" value="C:membrane"/>
    <property type="evidence" value="ECO:0007669"/>
    <property type="project" value="TreeGrafter"/>
</dbReference>
<dbReference type="Gene3D" id="2.30.29.30">
    <property type="entry name" value="Pleckstrin-homology domain (PH domain)/Phosphotyrosine-binding domain (PTB)"/>
    <property type="match status" value="1"/>
</dbReference>
<dbReference type="InterPro" id="IPR001849">
    <property type="entry name" value="PH_domain"/>
</dbReference>
<comment type="similarity">
    <text evidence="2">Belongs to the OSBP family.</text>
</comment>
<evidence type="ECO:0000256" key="1">
    <source>
        <dbReference type="ARBA" id="ARBA00003361"/>
    </source>
</evidence>
<accession>A0A7N2R1P9</accession>
<dbReference type="Pfam" id="PF01237">
    <property type="entry name" value="Oxysterol_BP"/>
    <property type="match status" value="1"/>
</dbReference>
<evidence type="ECO:0000256" key="3">
    <source>
        <dbReference type="ARBA" id="ARBA00022448"/>
    </source>
</evidence>
<dbReference type="KEGG" id="qlo:115982370"/>
<proteinExistence type="inferred from homology"/>
<dbReference type="PANTHER" id="PTHR10972">
    <property type="entry name" value="OXYSTEROL-BINDING PROTEIN-RELATED"/>
    <property type="match status" value="1"/>
</dbReference>
<dbReference type="AlphaFoldDB" id="A0A7N2R1P9"/>
<dbReference type="GeneID" id="115982370"/>
<keyword evidence="5" id="KW-0445">Lipid transport</keyword>
<keyword evidence="4" id="KW-0175">Coiled coil</keyword>
<evidence type="ECO:0000313" key="10">
    <source>
        <dbReference type="Proteomes" id="UP000594261"/>
    </source>
</evidence>
<feature type="domain" description="PH" evidence="8">
    <location>
        <begin position="95"/>
        <end position="230"/>
    </location>
</feature>
<dbReference type="GO" id="GO:0005829">
    <property type="term" value="C:cytosol"/>
    <property type="evidence" value="ECO:0007669"/>
    <property type="project" value="TreeGrafter"/>
</dbReference>
<dbReference type="GO" id="GO:0032934">
    <property type="term" value="F:sterol binding"/>
    <property type="evidence" value="ECO:0007669"/>
    <property type="project" value="TreeGrafter"/>
</dbReference>
<dbReference type="InterPro" id="IPR037239">
    <property type="entry name" value="OSBP_sf"/>
</dbReference>
<dbReference type="RefSeq" id="XP_030960807.1">
    <property type="nucleotide sequence ID" value="XM_031104947.1"/>
</dbReference>
<dbReference type="Pfam" id="PF15413">
    <property type="entry name" value="PH_11"/>
    <property type="match status" value="1"/>
</dbReference>
<comment type="function">
    <text evidence="1">May be involved in the transport of sterols.</text>
</comment>
<dbReference type="Gene3D" id="2.40.160.120">
    <property type="match status" value="1"/>
</dbReference>
<reference evidence="9 10" key="1">
    <citation type="journal article" date="2016" name="G3 (Bethesda)">
        <title>First Draft Assembly and Annotation of the Genome of a California Endemic Oak Quercus lobata Nee (Fagaceae).</title>
        <authorList>
            <person name="Sork V.L."/>
            <person name="Fitz-Gibbon S.T."/>
            <person name="Puiu D."/>
            <person name="Crepeau M."/>
            <person name="Gugger P.F."/>
            <person name="Sherman R."/>
            <person name="Stevens K."/>
            <person name="Langley C.H."/>
            <person name="Pellegrini M."/>
            <person name="Salzberg S.L."/>
        </authorList>
    </citation>
    <scope>NUCLEOTIDE SEQUENCE [LARGE SCALE GENOMIC DNA]</scope>
    <source>
        <strain evidence="9 10">cv. SW786</strain>
    </source>
</reference>